<protein>
    <submittedName>
        <fullName evidence="2">Uncharacterized protein</fullName>
    </submittedName>
</protein>
<organism evidence="2 3">
    <name type="scientific">Candidatus Wildermuthbacteria bacterium GWA2_46_15</name>
    <dbReference type="NCBI Taxonomy" id="1802443"/>
    <lineage>
        <taxon>Bacteria</taxon>
        <taxon>Candidatus Wildermuthiibacteriota</taxon>
    </lineage>
</organism>
<dbReference type="STRING" id="1802443.A2117_00380"/>
<keyword evidence="1" id="KW-0812">Transmembrane</keyword>
<comment type="caution">
    <text evidence="2">The sequence shown here is derived from an EMBL/GenBank/DDBJ whole genome shotgun (WGS) entry which is preliminary data.</text>
</comment>
<dbReference type="EMBL" id="MHTO01000017">
    <property type="protein sequence ID" value="OHA62302.1"/>
    <property type="molecule type" value="Genomic_DNA"/>
</dbReference>
<keyword evidence="1" id="KW-1133">Transmembrane helix</keyword>
<keyword evidence="1" id="KW-0472">Membrane</keyword>
<accession>A0A1G2QQP0</accession>
<feature type="transmembrane region" description="Helical" evidence="1">
    <location>
        <begin position="6"/>
        <end position="30"/>
    </location>
</feature>
<evidence type="ECO:0000313" key="3">
    <source>
        <dbReference type="Proteomes" id="UP000179245"/>
    </source>
</evidence>
<sequence length="63" mass="7448">MLSIAFYFLSMALLVVFVCLIFWLIQSFFMTAVAKRLILRQTAETNPNGFFLQFYLKRAIRSF</sequence>
<evidence type="ECO:0000313" key="2">
    <source>
        <dbReference type="EMBL" id="OHA62302.1"/>
    </source>
</evidence>
<reference evidence="2 3" key="1">
    <citation type="journal article" date="2016" name="Nat. Commun.">
        <title>Thousands of microbial genomes shed light on interconnected biogeochemical processes in an aquifer system.</title>
        <authorList>
            <person name="Anantharaman K."/>
            <person name="Brown C.T."/>
            <person name="Hug L.A."/>
            <person name="Sharon I."/>
            <person name="Castelle C.J."/>
            <person name="Probst A.J."/>
            <person name="Thomas B.C."/>
            <person name="Singh A."/>
            <person name="Wilkins M.J."/>
            <person name="Karaoz U."/>
            <person name="Brodie E.L."/>
            <person name="Williams K.H."/>
            <person name="Hubbard S.S."/>
            <person name="Banfield J.F."/>
        </authorList>
    </citation>
    <scope>NUCLEOTIDE SEQUENCE [LARGE SCALE GENOMIC DNA]</scope>
</reference>
<dbReference type="Proteomes" id="UP000179245">
    <property type="component" value="Unassembled WGS sequence"/>
</dbReference>
<gene>
    <name evidence="2" type="ORF">A2117_00380</name>
</gene>
<dbReference type="AlphaFoldDB" id="A0A1G2QQP0"/>
<proteinExistence type="predicted"/>
<name>A0A1G2QQP0_9BACT</name>
<evidence type="ECO:0000256" key="1">
    <source>
        <dbReference type="SAM" id="Phobius"/>
    </source>
</evidence>